<gene>
    <name evidence="2" type="ORF">SAMN05216222_5495</name>
</gene>
<organism evidence="2 3">
    <name type="scientific">Pseudomonas prosekii</name>
    <dbReference type="NCBI Taxonomy" id="1148509"/>
    <lineage>
        <taxon>Bacteria</taxon>
        <taxon>Pseudomonadati</taxon>
        <taxon>Pseudomonadota</taxon>
        <taxon>Gammaproteobacteria</taxon>
        <taxon>Pseudomonadales</taxon>
        <taxon>Pseudomonadaceae</taxon>
        <taxon>Pseudomonas</taxon>
    </lineage>
</organism>
<proteinExistence type="predicted"/>
<dbReference type="Pfam" id="PF10976">
    <property type="entry name" value="DUF2790"/>
    <property type="match status" value="1"/>
</dbReference>
<dbReference type="Proteomes" id="UP000198481">
    <property type="component" value="Chromosome I"/>
</dbReference>
<evidence type="ECO:0008006" key="4">
    <source>
        <dbReference type="Google" id="ProtNLM"/>
    </source>
</evidence>
<sequence>MMKTLMALFLMVVAGSAFAGEGAQAARTGVPLDVAKTISITDTSLACGIVPVEMVYEDSKGERHTVTYQVQGGGCMGG</sequence>
<feature type="chain" id="PRO_5009270392" description="DUF2790 domain-containing protein" evidence="1">
    <location>
        <begin position="20"/>
        <end position="78"/>
    </location>
</feature>
<dbReference type="InterPro" id="IPR021245">
    <property type="entry name" value="DUF2790"/>
</dbReference>
<feature type="signal peptide" evidence="1">
    <location>
        <begin position="1"/>
        <end position="19"/>
    </location>
</feature>
<evidence type="ECO:0000313" key="3">
    <source>
        <dbReference type="Proteomes" id="UP000198481"/>
    </source>
</evidence>
<dbReference type="Gene3D" id="2.30.140.50">
    <property type="entry name" value="Protein of unknown function DUF2790"/>
    <property type="match status" value="1"/>
</dbReference>
<accession>A0A1H2BU91</accession>
<protein>
    <recommendedName>
        <fullName evidence="4">DUF2790 domain-containing protein</fullName>
    </recommendedName>
</protein>
<name>A0A1H2BU91_9PSED</name>
<dbReference type="EMBL" id="LT629762">
    <property type="protein sequence ID" value="SDT61855.1"/>
    <property type="molecule type" value="Genomic_DNA"/>
</dbReference>
<evidence type="ECO:0000256" key="1">
    <source>
        <dbReference type="SAM" id="SignalP"/>
    </source>
</evidence>
<evidence type="ECO:0000313" key="2">
    <source>
        <dbReference type="EMBL" id="SDT61855.1"/>
    </source>
</evidence>
<dbReference type="AlphaFoldDB" id="A0A1H2BU91"/>
<reference evidence="3" key="1">
    <citation type="submission" date="2016-10" db="EMBL/GenBank/DDBJ databases">
        <authorList>
            <person name="Varghese N."/>
            <person name="Submissions S."/>
        </authorList>
    </citation>
    <scope>NUCLEOTIDE SEQUENCE [LARGE SCALE GENOMIC DNA]</scope>
    <source>
        <strain evidence="3">LMG 26867</strain>
    </source>
</reference>
<keyword evidence="1" id="KW-0732">Signal</keyword>